<dbReference type="Proteomes" id="UP001372338">
    <property type="component" value="Unassembled WGS sequence"/>
</dbReference>
<dbReference type="AlphaFoldDB" id="A0AAN9E088"/>
<dbReference type="EMBL" id="JAYWIO010000008">
    <property type="protein sequence ID" value="KAK7243161.1"/>
    <property type="molecule type" value="Genomic_DNA"/>
</dbReference>
<proteinExistence type="predicted"/>
<keyword evidence="3" id="KW-1185">Reference proteome</keyword>
<gene>
    <name evidence="2" type="ORF">RIF29_37949</name>
</gene>
<comment type="caution">
    <text evidence="2">The sequence shown here is derived from an EMBL/GenBank/DDBJ whole genome shotgun (WGS) entry which is preliminary data.</text>
</comment>
<name>A0AAN9E088_CROPI</name>
<feature type="region of interest" description="Disordered" evidence="1">
    <location>
        <begin position="1"/>
        <end position="31"/>
    </location>
</feature>
<feature type="compositionally biased region" description="Polar residues" evidence="1">
    <location>
        <begin position="12"/>
        <end position="24"/>
    </location>
</feature>
<evidence type="ECO:0000256" key="1">
    <source>
        <dbReference type="SAM" id="MobiDB-lite"/>
    </source>
</evidence>
<accession>A0AAN9E088</accession>
<organism evidence="2 3">
    <name type="scientific">Crotalaria pallida</name>
    <name type="common">Smooth rattlebox</name>
    <name type="synonym">Crotalaria striata</name>
    <dbReference type="NCBI Taxonomy" id="3830"/>
    <lineage>
        <taxon>Eukaryota</taxon>
        <taxon>Viridiplantae</taxon>
        <taxon>Streptophyta</taxon>
        <taxon>Embryophyta</taxon>
        <taxon>Tracheophyta</taxon>
        <taxon>Spermatophyta</taxon>
        <taxon>Magnoliopsida</taxon>
        <taxon>eudicotyledons</taxon>
        <taxon>Gunneridae</taxon>
        <taxon>Pentapetalae</taxon>
        <taxon>rosids</taxon>
        <taxon>fabids</taxon>
        <taxon>Fabales</taxon>
        <taxon>Fabaceae</taxon>
        <taxon>Papilionoideae</taxon>
        <taxon>50 kb inversion clade</taxon>
        <taxon>genistoids sensu lato</taxon>
        <taxon>core genistoids</taxon>
        <taxon>Crotalarieae</taxon>
        <taxon>Crotalaria</taxon>
    </lineage>
</organism>
<reference evidence="2 3" key="1">
    <citation type="submission" date="2024-01" db="EMBL/GenBank/DDBJ databases">
        <title>The genomes of 5 underutilized Papilionoideae crops provide insights into root nodulation and disease resistanc.</title>
        <authorList>
            <person name="Yuan L."/>
        </authorList>
    </citation>
    <scope>NUCLEOTIDE SEQUENCE [LARGE SCALE GENOMIC DNA]</scope>
    <source>
        <strain evidence="2">ZHUSHIDOU_FW_LH</strain>
        <tissue evidence="2">Leaf</tissue>
    </source>
</reference>
<evidence type="ECO:0000313" key="3">
    <source>
        <dbReference type="Proteomes" id="UP001372338"/>
    </source>
</evidence>
<protein>
    <submittedName>
        <fullName evidence="2">Uncharacterized protein</fullName>
    </submittedName>
</protein>
<sequence>MEQDPFHHHRQNQANNPQNSSTGFTTTTTINDSNGRRVEVVGALTRMVGVRGYGVGGLRGGTMDWRLWRVGVAVRKVAGCVWVLLELSGVAVFGAIAEGWVIAEGVAKKIREEETLGFGEKKKKKSSCLNEHMVDALIKEDPSEGSSPLECSDADEWEHDSAKVPATASNDEGHLFSSVSIMFCCDAVFYSGRL</sequence>
<evidence type="ECO:0000313" key="2">
    <source>
        <dbReference type="EMBL" id="KAK7243161.1"/>
    </source>
</evidence>